<evidence type="ECO:0000256" key="2">
    <source>
        <dbReference type="ARBA" id="ARBA00022679"/>
    </source>
</evidence>
<dbReference type="PIRSF" id="PIRSF018005">
    <property type="entry name" value="UCP018005"/>
    <property type="match status" value="1"/>
</dbReference>
<reference evidence="4 5" key="1">
    <citation type="submission" date="2019-06" db="EMBL/GenBank/DDBJ databases">
        <title>Genomic Encyclopedia of Type Strains, Phase IV (KMG-V): Genome sequencing to study the core and pangenomes of soil and plant-associated prokaryotes.</title>
        <authorList>
            <person name="Whitman W."/>
        </authorList>
    </citation>
    <scope>NUCLEOTIDE SEQUENCE [LARGE SCALE GENOMIC DNA]</scope>
    <source>
        <strain evidence="4 5">BR 11880</strain>
    </source>
</reference>
<name>A0A560EU48_9PROT</name>
<dbReference type="InterPro" id="IPR019257">
    <property type="entry name" value="MeTrfase_dom"/>
</dbReference>
<evidence type="ECO:0000256" key="1">
    <source>
        <dbReference type="ARBA" id="ARBA00022603"/>
    </source>
</evidence>
<dbReference type="InterPro" id="IPR051128">
    <property type="entry name" value="EgtD_Methyltrsf_superfamily"/>
</dbReference>
<evidence type="ECO:0000259" key="3">
    <source>
        <dbReference type="Pfam" id="PF10017"/>
    </source>
</evidence>
<dbReference type="EMBL" id="VITN01000023">
    <property type="protein sequence ID" value="TWB12805.1"/>
    <property type="molecule type" value="Genomic_DNA"/>
</dbReference>
<organism evidence="4 5">
    <name type="scientific">Nitrospirillum amazonense</name>
    <dbReference type="NCBI Taxonomy" id="28077"/>
    <lineage>
        <taxon>Bacteria</taxon>
        <taxon>Pseudomonadati</taxon>
        <taxon>Pseudomonadota</taxon>
        <taxon>Alphaproteobacteria</taxon>
        <taxon>Rhodospirillales</taxon>
        <taxon>Azospirillaceae</taxon>
        <taxon>Nitrospirillum</taxon>
    </lineage>
</organism>
<dbReference type="GO" id="GO:0008168">
    <property type="term" value="F:methyltransferase activity"/>
    <property type="evidence" value="ECO:0007669"/>
    <property type="project" value="UniProtKB-KW"/>
</dbReference>
<dbReference type="OrthoDB" id="5289726at2"/>
<dbReference type="GO" id="GO:0032259">
    <property type="term" value="P:methylation"/>
    <property type="evidence" value="ECO:0007669"/>
    <property type="project" value="UniProtKB-KW"/>
</dbReference>
<dbReference type="InterPro" id="IPR029063">
    <property type="entry name" value="SAM-dependent_MTases_sf"/>
</dbReference>
<keyword evidence="1 4" id="KW-0489">Methyltransferase</keyword>
<keyword evidence="2 4" id="KW-0808">Transferase</keyword>
<dbReference type="Pfam" id="PF10017">
    <property type="entry name" value="Methyltransf_33"/>
    <property type="match status" value="1"/>
</dbReference>
<dbReference type="SUPFAM" id="SSF53335">
    <property type="entry name" value="S-adenosyl-L-methionine-dependent methyltransferases"/>
    <property type="match status" value="1"/>
</dbReference>
<gene>
    <name evidence="4" type="ORF">FBZ89_12316</name>
</gene>
<dbReference type="RefSeq" id="WP_145753257.1">
    <property type="nucleotide sequence ID" value="NZ_VITN01000023.1"/>
</dbReference>
<feature type="domain" description="Histidine-specific methyltransferase SAM-dependent" evidence="3">
    <location>
        <begin position="18"/>
        <end position="317"/>
    </location>
</feature>
<dbReference type="InterPro" id="IPR017804">
    <property type="entry name" value="MeTrfase_EgtD-like"/>
</dbReference>
<proteinExistence type="predicted"/>
<evidence type="ECO:0000313" key="4">
    <source>
        <dbReference type="EMBL" id="TWB12805.1"/>
    </source>
</evidence>
<dbReference type="AlphaFoldDB" id="A0A560EU48"/>
<comment type="caution">
    <text evidence="4">The sequence shown here is derived from an EMBL/GenBank/DDBJ whole genome shotgun (WGS) entry which is preliminary data.</text>
</comment>
<dbReference type="NCBIfam" id="TIGR03438">
    <property type="entry name" value="egtD_ergothio"/>
    <property type="match status" value="1"/>
</dbReference>
<evidence type="ECO:0000313" key="5">
    <source>
        <dbReference type="Proteomes" id="UP000319859"/>
    </source>
</evidence>
<dbReference type="InterPro" id="IPR035094">
    <property type="entry name" value="EgtD"/>
</dbReference>
<accession>A0A560EU48</accession>
<protein>
    <submittedName>
        <fullName evidence="4">Dimethylhistidine N-methyltransferase</fullName>
    </submittedName>
</protein>
<dbReference type="PANTHER" id="PTHR43397">
    <property type="entry name" value="ERGOTHIONEINE BIOSYNTHESIS PROTEIN 1"/>
    <property type="match status" value="1"/>
</dbReference>
<dbReference type="Gene3D" id="3.40.50.150">
    <property type="entry name" value="Vaccinia Virus protein VP39"/>
    <property type="match status" value="1"/>
</dbReference>
<dbReference type="Proteomes" id="UP000319859">
    <property type="component" value="Unassembled WGS sequence"/>
</dbReference>
<dbReference type="PANTHER" id="PTHR43397:SF1">
    <property type="entry name" value="ERGOTHIONEINE BIOSYNTHESIS PROTEIN 1"/>
    <property type="match status" value="1"/>
</dbReference>
<sequence length="320" mass="34834">MPDDQRIGNATPATATFLQDVLAGLGATPKSLNPKYFYDAEGSRLFEEICNLPEYYVTRTETALLTRVVKEIASSIPAGAALVEFGSGASSKTGLLLDAAPHIDLYVPIDISVSALEGAVSSLAATHPALRVVPLVQDFTQALSVEATVPDRPLMGFFPGSTIGNLLPEEAEAFLRRARHLLGADARFLIGADLVKPTTELLAAYDDAQGVTATFNLNVLRRINRELGATFDLDGFRHQARWNAGHSRIEMHLVSRRQQLVRIGDRLLSFDKDESIHTENSHKYTPTAFAALAEDAGWRVARHWINPAPAFGLFLLTTAE</sequence>